<proteinExistence type="predicted"/>
<evidence type="ECO:0000313" key="4">
    <source>
        <dbReference type="EMBL" id="RLN82291.1"/>
    </source>
</evidence>
<keyword evidence="5" id="KW-1185">Reference proteome</keyword>
<name>A0A421GV80_9STRA</name>
<dbReference type="Proteomes" id="UP000285883">
    <property type="component" value="Unassembled WGS sequence"/>
</dbReference>
<dbReference type="Proteomes" id="UP000285624">
    <property type="component" value="Unassembled WGS sequence"/>
</dbReference>
<comment type="caution">
    <text evidence="4">The sequence shown here is derived from an EMBL/GenBank/DDBJ whole genome shotgun (WGS) entry which is preliminary data.</text>
</comment>
<evidence type="ECO:0000313" key="2">
    <source>
        <dbReference type="EMBL" id="KAG2528602.1"/>
    </source>
</evidence>
<evidence type="ECO:0000313" key="6">
    <source>
        <dbReference type="Proteomes" id="UP000285883"/>
    </source>
</evidence>
<reference evidence="5 6" key="2">
    <citation type="submission" date="2018-07" db="EMBL/GenBank/DDBJ databases">
        <title>Genome sequencing of oomycete isolates from Chile give support for New Zealand origin for Phytophthora kernoviae and make available the first Nothophytophthora sp. genome.</title>
        <authorList>
            <person name="Studholme D.J."/>
            <person name="Sanfuentes E."/>
            <person name="Panda P."/>
            <person name="Hill R."/>
            <person name="Sambles C."/>
            <person name="Grant M."/>
            <person name="Williams N.M."/>
            <person name="Mcdougal R.L."/>
        </authorList>
    </citation>
    <scope>NUCLEOTIDE SEQUENCE [LARGE SCALE GENOMIC DNA]</scope>
    <source>
        <strain evidence="3">Chile2</strain>
        <strain evidence="4">Chile4</strain>
    </source>
</reference>
<gene>
    <name evidence="3" type="ORF">BBI17_003076</name>
    <name evidence="4" type="ORF">BBO99_00003012</name>
    <name evidence="2" type="ORF">JM16_002665</name>
</gene>
<dbReference type="AlphaFoldDB" id="A0A421GV80"/>
<dbReference type="EMBL" id="JPWV03000038">
    <property type="protein sequence ID" value="KAG2528602.1"/>
    <property type="molecule type" value="Genomic_DNA"/>
</dbReference>
<evidence type="ECO:0000313" key="3">
    <source>
        <dbReference type="EMBL" id="RLN10096.1"/>
    </source>
</evidence>
<evidence type="ECO:0000313" key="5">
    <source>
        <dbReference type="Proteomes" id="UP000285624"/>
    </source>
</evidence>
<accession>A0A421GV80</accession>
<dbReference type="EMBL" id="MAYM02001881">
    <property type="protein sequence ID" value="RLN10096.1"/>
    <property type="molecule type" value="Genomic_DNA"/>
</dbReference>
<feature type="region of interest" description="Disordered" evidence="1">
    <location>
        <begin position="1"/>
        <end position="61"/>
    </location>
</feature>
<protein>
    <submittedName>
        <fullName evidence="4">Uncharacterized protein</fullName>
    </submittedName>
</protein>
<feature type="compositionally biased region" description="Polar residues" evidence="1">
    <location>
        <begin position="1"/>
        <end position="11"/>
    </location>
</feature>
<dbReference type="EMBL" id="MBDN02000056">
    <property type="protein sequence ID" value="RLN82291.1"/>
    <property type="molecule type" value="Genomic_DNA"/>
</dbReference>
<evidence type="ECO:0000256" key="1">
    <source>
        <dbReference type="SAM" id="MobiDB-lite"/>
    </source>
</evidence>
<reference evidence="2" key="3">
    <citation type="submission" date="2020-06" db="EMBL/GenBank/DDBJ databases">
        <authorList>
            <person name="Studholme D.J."/>
        </authorList>
    </citation>
    <scope>NUCLEOTIDE SEQUENCE</scope>
    <source>
        <strain evidence="2">NZFS 2646</strain>
    </source>
</reference>
<organism evidence="4 5">
    <name type="scientific">Phytophthora kernoviae</name>
    <dbReference type="NCBI Taxonomy" id="325452"/>
    <lineage>
        <taxon>Eukaryota</taxon>
        <taxon>Sar</taxon>
        <taxon>Stramenopiles</taxon>
        <taxon>Oomycota</taxon>
        <taxon>Peronosporomycetes</taxon>
        <taxon>Peronosporales</taxon>
        <taxon>Peronosporaceae</taxon>
        <taxon>Phytophthora</taxon>
    </lineage>
</organism>
<reference evidence="2" key="1">
    <citation type="journal article" date="2015" name="Genom Data">
        <title>Genome sequences of six Phytophthora species associated with forests in New Zealand.</title>
        <authorList>
            <person name="Studholme D.J."/>
            <person name="McDougal R.L."/>
            <person name="Sambles C."/>
            <person name="Hansen E."/>
            <person name="Hardy G."/>
            <person name="Grant M."/>
            <person name="Ganley R.J."/>
            <person name="Williams N.M."/>
        </authorList>
    </citation>
    <scope>NUCLEOTIDE SEQUENCE</scope>
    <source>
        <strain evidence="2">NZFS 2646</strain>
    </source>
</reference>
<feature type="compositionally biased region" description="Basic residues" evidence="1">
    <location>
        <begin position="26"/>
        <end position="45"/>
    </location>
</feature>
<sequence length="61" mass="7327">MMTICSATMTKRTTRLPRRSLPSVRRPPRPPRRWCWRSSRGRPRPTSRSWLPRSRPCPLRV</sequence>
<dbReference type="Proteomes" id="UP000785171">
    <property type="component" value="Unassembled WGS sequence"/>
</dbReference>